<dbReference type="AlphaFoldDB" id="A0A239I465"/>
<dbReference type="SUPFAM" id="SSF109604">
    <property type="entry name" value="HD-domain/PDEase-like"/>
    <property type="match status" value="1"/>
</dbReference>
<protein>
    <recommendedName>
        <fullName evidence="1">HD domain-containing protein</fullName>
    </recommendedName>
</protein>
<feature type="domain" description="HD" evidence="1">
    <location>
        <begin position="33"/>
        <end position="123"/>
    </location>
</feature>
<evidence type="ECO:0000259" key="1">
    <source>
        <dbReference type="Pfam" id="PF01966"/>
    </source>
</evidence>
<gene>
    <name evidence="2" type="ORF">SAMN05421812_102202</name>
</gene>
<evidence type="ECO:0000313" key="2">
    <source>
        <dbReference type="EMBL" id="SNS88309.1"/>
    </source>
</evidence>
<dbReference type="InterPro" id="IPR006674">
    <property type="entry name" value="HD_domain"/>
</dbReference>
<dbReference type="Proteomes" id="UP000198362">
    <property type="component" value="Unassembled WGS sequence"/>
</dbReference>
<evidence type="ECO:0000313" key="3">
    <source>
        <dbReference type="Proteomes" id="UP000198362"/>
    </source>
</evidence>
<keyword evidence="3" id="KW-1185">Reference proteome</keyword>
<proteinExistence type="predicted"/>
<dbReference type="RefSeq" id="WP_089246090.1">
    <property type="nucleotide sequence ID" value="NZ_FZPH01000002.1"/>
</dbReference>
<dbReference type="EMBL" id="FZPH01000002">
    <property type="protein sequence ID" value="SNS88309.1"/>
    <property type="molecule type" value="Genomic_DNA"/>
</dbReference>
<name>A0A239I465_9ACTN</name>
<dbReference type="OrthoDB" id="338520at2"/>
<sequence length="178" mass="19137">MQPLPDDVHELLTALDAPPRLVAHLRAVHDVACVLTEVLADRYPALGFDRAAVRYGAATHDIGKVVHRDELTGPGSRHEPAGEALLVARGIAPGLARFAGTHGSWTAPHTTIDDHLVSLADKIWKAKRVEDLEDLVTARIAVDCGIARWEAFSGLDDILDAIAAGADERLAYQARHPA</sequence>
<dbReference type="Pfam" id="PF01966">
    <property type="entry name" value="HD"/>
    <property type="match status" value="1"/>
</dbReference>
<accession>A0A239I465</accession>
<organism evidence="2 3">
    <name type="scientific">Asanoa hainanensis</name>
    <dbReference type="NCBI Taxonomy" id="560556"/>
    <lineage>
        <taxon>Bacteria</taxon>
        <taxon>Bacillati</taxon>
        <taxon>Actinomycetota</taxon>
        <taxon>Actinomycetes</taxon>
        <taxon>Micromonosporales</taxon>
        <taxon>Micromonosporaceae</taxon>
        <taxon>Asanoa</taxon>
    </lineage>
</organism>
<reference evidence="2 3" key="1">
    <citation type="submission" date="2017-06" db="EMBL/GenBank/DDBJ databases">
        <authorList>
            <person name="Kim H.J."/>
            <person name="Triplett B.A."/>
        </authorList>
    </citation>
    <scope>NUCLEOTIDE SEQUENCE [LARGE SCALE GENOMIC DNA]</scope>
    <source>
        <strain evidence="2 3">CGMCC 4.5593</strain>
    </source>
</reference>